<reference evidence="4 5" key="1">
    <citation type="submission" date="2021-04" db="EMBL/GenBank/DDBJ databases">
        <authorList>
            <person name="Rakotoarivonina H."/>
        </authorList>
    </citation>
    <scope>NUCLEOTIDE SEQUENCE [LARGE SCALE GENOMIC DNA]</scope>
    <source>
        <strain evidence="4 5">XE</strain>
    </source>
</reference>
<keyword evidence="2" id="KW-0521">NADP</keyword>
<feature type="domain" description="NmrA-like" evidence="3">
    <location>
        <begin position="41"/>
        <end position="278"/>
    </location>
</feature>
<comment type="caution">
    <text evidence="4">The sequence shown here is derived from an EMBL/GenBank/DDBJ whole genome shotgun (WGS) entry which is preliminary data.</text>
</comment>
<proteinExistence type="inferred from homology"/>
<dbReference type="PANTHER" id="PTHR42748">
    <property type="entry name" value="NITROGEN METABOLITE REPRESSION PROTEIN NMRA FAMILY MEMBER"/>
    <property type="match status" value="1"/>
</dbReference>
<dbReference type="Gene3D" id="3.40.50.720">
    <property type="entry name" value="NAD(P)-binding Rossmann-like Domain"/>
    <property type="match status" value="1"/>
</dbReference>
<name>A0ABM8V366_THEXY</name>
<dbReference type="Proteomes" id="UP000681526">
    <property type="component" value="Unassembled WGS sequence"/>
</dbReference>
<dbReference type="InterPro" id="IPR008030">
    <property type="entry name" value="NmrA-like"/>
</dbReference>
<comment type="similarity">
    <text evidence="1">Belongs to the NmrA-type oxidoreductase family.</text>
</comment>
<dbReference type="InterPro" id="IPR051164">
    <property type="entry name" value="NmrA-like_oxidored"/>
</dbReference>
<dbReference type="SUPFAM" id="SSF51735">
    <property type="entry name" value="NAD(P)-binding Rossmann-fold domains"/>
    <property type="match status" value="1"/>
</dbReference>
<organism evidence="4 5">
    <name type="scientific">Thermobacillus xylanilyticus</name>
    <dbReference type="NCBI Taxonomy" id="76633"/>
    <lineage>
        <taxon>Bacteria</taxon>
        <taxon>Bacillati</taxon>
        <taxon>Bacillota</taxon>
        <taxon>Bacilli</taxon>
        <taxon>Bacillales</taxon>
        <taxon>Paenibacillaceae</taxon>
        <taxon>Thermobacillus</taxon>
    </lineage>
</organism>
<dbReference type="PANTHER" id="PTHR42748:SF7">
    <property type="entry name" value="NMRA LIKE REDOX SENSOR 1-RELATED"/>
    <property type="match status" value="1"/>
</dbReference>
<keyword evidence="5" id="KW-1185">Reference proteome</keyword>
<gene>
    <name evidence="4" type="primary">txxe 1518</name>
    <name evidence="4" type="ORF">TXXE_06705</name>
</gene>
<protein>
    <submittedName>
        <fullName evidence="4">Transcriptional regulator NmrA family protein</fullName>
    </submittedName>
</protein>
<evidence type="ECO:0000256" key="2">
    <source>
        <dbReference type="ARBA" id="ARBA00022857"/>
    </source>
</evidence>
<evidence type="ECO:0000259" key="3">
    <source>
        <dbReference type="Pfam" id="PF05368"/>
    </source>
</evidence>
<dbReference type="EMBL" id="CAJRAY010000026">
    <property type="protein sequence ID" value="CAG5083052.1"/>
    <property type="molecule type" value="Genomic_DNA"/>
</dbReference>
<dbReference type="Gene3D" id="3.90.25.10">
    <property type="entry name" value="UDP-galactose 4-epimerase, domain 1"/>
    <property type="match status" value="1"/>
</dbReference>
<dbReference type="CDD" id="cd05251">
    <property type="entry name" value="NmrA_like_SDR_a"/>
    <property type="match status" value="1"/>
</dbReference>
<evidence type="ECO:0000313" key="5">
    <source>
        <dbReference type="Proteomes" id="UP000681526"/>
    </source>
</evidence>
<dbReference type="InterPro" id="IPR036291">
    <property type="entry name" value="NAD(P)-bd_dom_sf"/>
</dbReference>
<dbReference type="Pfam" id="PF05368">
    <property type="entry name" value="NmrA"/>
    <property type="match status" value="1"/>
</dbReference>
<evidence type="ECO:0000256" key="1">
    <source>
        <dbReference type="ARBA" id="ARBA00006328"/>
    </source>
</evidence>
<evidence type="ECO:0000313" key="4">
    <source>
        <dbReference type="EMBL" id="CAG5083052.1"/>
    </source>
</evidence>
<accession>A0ABM8V366</accession>
<sequence>MPQGVGQRFDGDAAQIAAQLIEALGLIIELRDYGERPTLKDKTILVLGATGRQGGAAAAQLLADGWRVRALTRDPSSRAARALAQAGAEVAAGDMGDRASLDAAMRGVHGVFSVQPPDWNPSDASAAEELRLGKNAVDAARDAGVRHFVYSSVNGADKQSRFRHLAKWEIEQYIRAIGLPATILRPSGFMENYAGPGFGVQNGTLAEATNPDVPVKLIAVDDIGAFVRLAFNDPETFLGKTLEIAGDALTPTQIAEAIARATGRSVRYVHIPIDAVRRQNEILARIYEWLIGEGCEVDFPAMRSLHPGLMNFDTWLERRGKALFEALFRSA</sequence>